<dbReference type="EMBL" id="PYFQ01000011">
    <property type="protein sequence ID" value="PSK36490.1"/>
    <property type="molecule type" value="Genomic_DNA"/>
</dbReference>
<proteinExistence type="predicted"/>
<feature type="signal peptide" evidence="6">
    <location>
        <begin position="1"/>
        <end position="16"/>
    </location>
</feature>
<dbReference type="InterPro" id="IPR036259">
    <property type="entry name" value="MFS_trans_sf"/>
</dbReference>
<comment type="subcellular location">
    <subcellularLocation>
        <location evidence="1">Membrane</location>
        <topology evidence="1">Multi-pass membrane protein</topology>
    </subcellularLocation>
</comment>
<comment type="caution">
    <text evidence="7">The sequence shown here is derived from an EMBL/GenBank/DDBJ whole genome shotgun (WGS) entry which is preliminary data.</text>
</comment>
<keyword evidence="6" id="KW-0732">Signal</keyword>
<dbReference type="GO" id="GO:0000329">
    <property type="term" value="C:fungal-type vacuole membrane"/>
    <property type="evidence" value="ECO:0007669"/>
    <property type="project" value="TreeGrafter"/>
</dbReference>
<dbReference type="GO" id="GO:0022857">
    <property type="term" value="F:transmembrane transporter activity"/>
    <property type="evidence" value="ECO:0007669"/>
    <property type="project" value="InterPro"/>
</dbReference>
<evidence type="ECO:0000256" key="6">
    <source>
        <dbReference type="SAM" id="SignalP"/>
    </source>
</evidence>
<feature type="transmembrane region" description="Helical" evidence="5">
    <location>
        <begin position="137"/>
        <end position="155"/>
    </location>
</feature>
<feature type="transmembrane region" description="Helical" evidence="5">
    <location>
        <begin position="323"/>
        <end position="343"/>
    </location>
</feature>
<feature type="transmembrane region" description="Helical" evidence="5">
    <location>
        <begin position="68"/>
        <end position="84"/>
    </location>
</feature>
<keyword evidence="3 5" id="KW-1133">Transmembrane helix</keyword>
<dbReference type="Gene3D" id="1.20.1250.20">
    <property type="entry name" value="MFS general substrate transporter like domains"/>
    <property type="match status" value="2"/>
</dbReference>
<evidence type="ECO:0000256" key="2">
    <source>
        <dbReference type="ARBA" id="ARBA00022692"/>
    </source>
</evidence>
<feature type="transmembrane region" description="Helical" evidence="5">
    <location>
        <begin position="349"/>
        <end position="369"/>
    </location>
</feature>
<keyword evidence="2 5" id="KW-0812">Transmembrane</keyword>
<name>A0A2P7YKM4_9ASCO</name>
<sequence>MALVIASSIPVGLSSGALFVYSVYGPQLAAQCHLDSSLAANLSISATVGSALGGLIGGYVTDTYGSQYPVASGWLLVSSGYYWLRSLYLLGEDAAHWMLVLAMFLVGAGSTASYFAAIKAVTVNSPKWKGLAQSVPIALFAIASLLYSFVCSHILHGDVGAFLLVLAVSSFVMQFVGVMFIRIPGHEPQKVGEEFSQLLDEAEGPVGEPARMAPEATPVGPYHHLELKEILTHSVFWSHFALIAVFQGLGQMYIYSVGYILKAIHYYFTHAQIKAENVADIPSFSSLQALHVSVIAIGSFIGRLTSGPFADYLVNRHGWKRHSVLVLALVLMGAGHSALIFPIEQYSLLIWLCNIRLAFISSLIGYAYGFGFTSLPAIIADLFSMKNYSLLWGIMYSSTVPGLTVFTKFFGYNYDKHSEVENGELVCNQGYKCYDHTFGVTGPLALFLVVVIIVVAAFYRKRRT</sequence>
<dbReference type="SUPFAM" id="SSF103473">
    <property type="entry name" value="MFS general substrate transporter"/>
    <property type="match status" value="1"/>
</dbReference>
<dbReference type="GeneID" id="36567351"/>
<feature type="transmembrane region" description="Helical" evidence="5">
    <location>
        <begin position="38"/>
        <end position="61"/>
    </location>
</feature>
<evidence type="ECO:0000256" key="5">
    <source>
        <dbReference type="SAM" id="Phobius"/>
    </source>
</evidence>
<feature type="transmembrane region" description="Helical" evidence="5">
    <location>
        <begin position="235"/>
        <end position="261"/>
    </location>
</feature>
<dbReference type="Proteomes" id="UP000241107">
    <property type="component" value="Unassembled WGS sequence"/>
</dbReference>
<feature type="transmembrane region" description="Helical" evidence="5">
    <location>
        <begin position="161"/>
        <end position="181"/>
    </location>
</feature>
<keyword evidence="8" id="KW-1185">Reference proteome</keyword>
<evidence type="ECO:0000313" key="7">
    <source>
        <dbReference type="EMBL" id="PSK36490.1"/>
    </source>
</evidence>
<evidence type="ECO:0000313" key="8">
    <source>
        <dbReference type="Proteomes" id="UP000241107"/>
    </source>
</evidence>
<reference evidence="7 8" key="1">
    <citation type="submission" date="2018-03" db="EMBL/GenBank/DDBJ databases">
        <title>Candida pseudohaemulonii genome assembly and annotation.</title>
        <authorList>
            <person name="Munoz J.F."/>
            <person name="Gade L.G."/>
            <person name="Chow N.A."/>
            <person name="Litvintseva A.P."/>
            <person name="Loparev V.N."/>
            <person name="Cuomo C.A."/>
        </authorList>
    </citation>
    <scope>NUCLEOTIDE SEQUENCE [LARGE SCALE GENOMIC DNA]</scope>
    <source>
        <strain evidence="7 8">B12108</strain>
    </source>
</reference>
<dbReference type="RefSeq" id="XP_024712595.1">
    <property type="nucleotide sequence ID" value="XM_024859293.1"/>
</dbReference>
<dbReference type="PANTHER" id="PTHR21576:SF166">
    <property type="entry name" value="ADR278WP"/>
    <property type="match status" value="1"/>
</dbReference>
<dbReference type="InterPro" id="IPR011701">
    <property type="entry name" value="MFS"/>
</dbReference>
<keyword evidence="4 5" id="KW-0472">Membrane</keyword>
<dbReference type="OrthoDB" id="410267at2759"/>
<evidence type="ECO:0000256" key="1">
    <source>
        <dbReference type="ARBA" id="ARBA00004141"/>
    </source>
</evidence>
<accession>A0A2P7YKM4</accession>
<feature type="transmembrane region" description="Helical" evidence="5">
    <location>
        <begin position="390"/>
        <end position="410"/>
    </location>
</feature>
<evidence type="ECO:0008006" key="9">
    <source>
        <dbReference type="Google" id="ProtNLM"/>
    </source>
</evidence>
<feature type="transmembrane region" description="Helical" evidence="5">
    <location>
        <begin position="438"/>
        <end position="459"/>
    </location>
</feature>
<dbReference type="VEuPathDB" id="FungiDB:C7M61_003963"/>
<dbReference type="AlphaFoldDB" id="A0A2P7YKM4"/>
<organism evidence="7 8">
    <name type="scientific">Candidozyma pseudohaemuli</name>
    <dbReference type="NCBI Taxonomy" id="418784"/>
    <lineage>
        <taxon>Eukaryota</taxon>
        <taxon>Fungi</taxon>
        <taxon>Dikarya</taxon>
        <taxon>Ascomycota</taxon>
        <taxon>Saccharomycotina</taxon>
        <taxon>Pichiomycetes</taxon>
        <taxon>Metschnikowiaceae</taxon>
        <taxon>Candidozyma</taxon>
    </lineage>
</organism>
<dbReference type="Pfam" id="PF07690">
    <property type="entry name" value="MFS_1"/>
    <property type="match status" value="2"/>
</dbReference>
<evidence type="ECO:0000256" key="4">
    <source>
        <dbReference type="ARBA" id="ARBA00023136"/>
    </source>
</evidence>
<dbReference type="PANTHER" id="PTHR21576">
    <property type="entry name" value="UNCHARACTERIZED NODULIN-LIKE PROTEIN"/>
    <property type="match status" value="1"/>
</dbReference>
<feature type="transmembrane region" description="Helical" evidence="5">
    <location>
        <begin position="96"/>
        <end position="117"/>
    </location>
</feature>
<protein>
    <recommendedName>
        <fullName evidence="9">Nodulin-like domain-containing protein</fullName>
    </recommendedName>
</protein>
<evidence type="ECO:0000256" key="3">
    <source>
        <dbReference type="ARBA" id="ARBA00022989"/>
    </source>
</evidence>
<feature type="chain" id="PRO_5015197524" description="Nodulin-like domain-containing protein" evidence="6">
    <location>
        <begin position="17"/>
        <end position="464"/>
    </location>
</feature>
<gene>
    <name evidence="7" type="ORF">C7M61_003963</name>
</gene>
<dbReference type="STRING" id="418784.A0A2P7YKM4"/>